<comment type="caution">
    <text evidence="2">The sequence shown here is derived from an EMBL/GenBank/DDBJ whole genome shotgun (WGS) entry which is preliminary data.</text>
</comment>
<protein>
    <submittedName>
        <fullName evidence="2">Uncharacterized protein</fullName>
    </submittedName>
</protein>
<dbReference type="Proteomes" id="UP000287033">
    <property type="component" value="Unassembled WGS sequence"/>
</dbReference>
<proteinExistence type="predicted"/>
<dbReference type="EMBL" id="BEZZ01000389">
    <property type="protein sequence ID" value="GCC31815.1"/>
    <property type="molecule type" value="Genomic_DNA"/>
</dbReference>
<name>A0A401SN42_CHIPU</name>
<gene>
    <name evidence="2" type="ORF">chiPu_0010276</name>
</gene>
<evidence type="ECO:0000313" key="3">
    <source>
        <dbReference type="Proteomes" id="UP000287033"/>
    </source>
</evidence>
<reference evidence="2 3" key="1">
    <citation type="journal article" date="2018" name="Nat. Ecol. Evol.">
        <title>Shark genomes provide insights into elasmobranch evolution and the origin of vertebrates.</title>
        <authorList>
            <person name="Hara Y"/>
            <person name="Yamaguchi K"/>
            <person name="Onimaru K"/>
            <person name="Kadota M"/>
            <person name="Koyanagi M"/>
            <person name="Keeley SD"/>
            <person name="Tatsumi K"/>
            <person name="Tanaka K"/>
            <person name="Motone F"/>
            <person name="Kageyama Y"/>
            <person name="Nozu R"/>
            <person name="Adachi N"/>
            <person name="Nishimura O"/>
            <person name="Nakagawa R"/>
            <person name="Tanegashima C"/>
            <person name="Kiyatake I"/>
            <person name="Matsumoto R"/>
            <person name="Murakumo K"/>
            <person name="Nishida K"/>
            <person name="Terakita A"/>
            <person name="Kuratani S"/>
            <person name="Sato K"/>
            <person name="Hyodo S Kuraku.S."/>
        </authorList>
    </citation>
    <scope>NUCLEOTIDE SEQUENCE [LARGE SCALE GENOMIC DNA]</scope>
</reference>
<sequence length="69" mass="8266">MDKQIIQWSRRGWCFACWRRAGLTLFDFNGYFFRLSVRPELSLFTTRVPGRHQRRPALSPRTEYGAQTE</sequence>
<organism evidence="2 3">
    <name type="scientific">Chiloscyllium punctatum</name>
    <name type="common">Brownbanded bambooshark</name>
    <name type="synonym">Hemiscyllium punctatum</name>
    <dbReference type="NCBI Taxonomy" id="137246"/>
    <lineage>
        <taxon>Eukaryota</taxon>
        <taxon>Metazoa</taxon>
        <taxon>Chordata</taxon>
        <taxon>Craniata</taxon>
        <taxon>Vertebrata</taxon>
        <taxon>Chondrichthyes</taxon>
        <taxon>Elasmobranchii</taxon>
        <taxon>Galeomorphii</taxon>
        <taxon>Galeoidea</taxon>
        <taxon>Orectolobiformes</taxon>
        <taxon>Hemiscylliidae</taxon>
        <taxon>Chiloscyllium</taxon>
    </lineage>
</organism>
<evidence type="ECO:0000256" key="1">
    <source>
        <dbReference type="SAM" id="MobiDB-lite"/>
    </source>
</evidence>
<feature type="region of interest" description="Disordered" evidence="1">
    <location>
        <begin position="50"/>
        <end position="69"/>
    </location>
</feature>
<evidence type="ECO:0000313" key="2">
    <source>
        <dbReference type="EMBL" id="GCC31815.1"/>
    </source>
</evidence>
<keyword evidence="3" id="KW-1185">Reference proteome</keyword>
<dbReference type="AlphaFoldDB" id="A0A401SN42"/>
<accession>A0A401SN42</accession>